<dbReference type="InterPro" id="IPR015510">
    <property type="entry name" value="PGRP"/>
</dbReference>
<dbReference type="PANTHER" id="PTHR11022">
    <property type="entry name" value="PEPTIDOGLYCAN RECOGNITION PROTEIN"/>
    <property type="match status" value="1"/>
</dbReference>
<gene>
    <name evidence="8" type="primary">Dana\GF10655</name>
    <name evidence="8" type="synonym">dana_GLEANR_10610</name>
    <name evidence="8" type="ORF">GF10655</name>
</gene>
<dbReference type="GO" id="GO:0032499">
    <property type="term" value="P:detection of peptidoglycan"/>
    <property type="evidence" value="ECO:0007669"/>
    <property type="project" value="EnsemblMetazoa"/>
</dbReference>
<evidence type="ECO:0000256" key="2">
    <source>
        <dbReference type="ARBA" id="ARBA00007553"/>
    </source>
</evidence>
<dbReference type="EMBL" id="CH902618">
    <property type="protein sequence ID" value="EDV40730.2"/>
    <property type="molecule type" value="Genomic_DNA"/>
</dbReference>
<dbReference type="GO" id="GO:0005615">
    <property type="term" value="C:extracellular space"/>
    <property type="evidence" value="ECO:0007669"/>
    <property type="project" value="EnsemblMetazoa"/>
</dbReference>
<dbReference type="STRING" id="7217.B3M614"/>
<dbReference type="AlphaFoldDB" id="B3M614"/>
<comment type="similarity">
    <text evidence="2">Belongs to the N-acetylmuramoyl-L-alanine amidase 2 family.</text>
</comment>
<keyword evidence="3" id="KW-0964">Secreted</keyword>
<keyword evidence="5" id="KW-0391">Immunity</keyword>
<comment type="subcellular location">
    <subcellularLocation>
        <location evidence="1">Secreted</location>
    </subcellularLocation>
</comment>
<dbReference type="GO" id="GO:0042834">
    <property type="term" value="F:peptidoglycan binding"/>
    <property type="evidence" value="ECO:0007669"/>
    <property type="project" value="EnsemblMetazoa"/>
</dbReference>
<feature type="domain" description="N-acetylmuramoyl-L-alanine amidase" evidence="6">
    <location>
        <begin position="69"/>
        <end position="206"/>
    </location>
</feature>
<dbReference type="eggNOG" id="ENOG502S2KY">
    <property type="taxonomic scope" value="Eukaryota"/>
</dbReference>
<dbReference type="SMART" id="SM00644">
    <property type="entry name" value="Ami_2"/>
    <property type="match status" value="1"/>
</dbReference>
<dbReference type="GO" id="GO:0009253">
    <property type="term" value="P:peptidoglycan catabolic process"/>
    <property type="evidence" value="ECO:0007669"/>
    <property type="project" value="InterPro"/>
</dbReference>
<dbReference type="OrthoDB" id="10001926at2759"/>
<dbReference type="GO" id="GO:0061059">
    <property type="term" value="P:positive regulation of peptidoglycan recognition protein signaling pathway"/>
    <property type="evidence" value="ECO:0007669"/>
    <property type="project" value="EnsemblMetazoa"/>
</dbReference>
<reference evidence="8 9" key="1">
    <citation type="journal article" date="2007" name="Nature">
        <title>Evolution of genes and genomes on the Drosophila phylogeny.</title>
        <authorList>
            <consortium name="Drosophila 12 Genomes Consortium"/>
            <person name="Clark A.G."/>
            <person name="Eisen M.B."/>
            <person name="Smith D.R."/>
            <person name="Bergman C.M."/>
            <person name="Oliver B."/>
            <person name="Markow T.A."/>
            <person name="Kaufman T.C."/>
            <person name="Kellis M."/>
            <person name="Gelbart W."/>
            <person name="Iyer V.N."/>
            <person name="Pollard D.A."/>
            <person name="Sackton T.B."/>
            <person name="Larracuente A.M."/>
            <person name="Singh N.D."/>
            <person name="Abad J.P."/>
            <person name="Abt D.N."/>
            <person name="Adryan B."/>
            <person name="Aguade M."/>
            <person name="Akashi H."/>
            <person name="Anderson W.W."/>
            <person name="Aquadro C.F."/>
            <person name="Ardell D.H."/>
            <person name="Arguello R."/>
            <person name="Artieri C.G."/>
            <person name="Barbash D.A."/>
            <person name="Barker D."/>
            <person name="Barsanti P."/>
            <person name="Batterham P."/>
            <person name="Batzoglou S."/>
            <person name="Begun D."/>
            <person name="Bhutkar A."/>
            <person name="Blanco E."/>
            <person name="Bosak S.A."/>
            <person name="Bradley R.K."/>
            <person name="Brand A.D."/>
            <person name="Brent M.R."/>
            <person name="Brooks A.N."/>
            <person name="Brown R.H."/>
            <person name="Butlin R.K."/>
            <person name="Caggese C."/>
            <person name="Calvi B.R."/>
            <person name="Bernardo de Carvalho A."/>
            <person name="Caspi A."/>
            <person name="Castrezana S."/>
            <person name="Celniker S.E."/>
            <person name="Chang J.L."/>
            <person name="Chapple C."/>
            <person name="Chatterji S."/>
            <person name="Chinwalla A."/>
            <person name="Civetta A."/>
            <person name="Clifton S.W."/>
            <person name="Comeron J.M."/>
            <person name="Costello J.C."/>
            <person name="Coyne J.A."/>
            <person name="Daub J."/>
            <person name="David R.G."/>
            <person name="Delcher A.L."/>
            <person name="Delehaunty K."/>
            <person name="Do C.B."/>
            <person name="Ebling H."/>
            <person name="Edwards K."/>
            <person name="Eickbush T."/>
            <person name="Evans J.D."/>
            <person name="Filipski A."/>
            <person name="Findeiss S."/>
            <person name="Freyhult E."/>
            <person name="Fulton L."/>
            <person name="Fulton R."/>
            <person name="Garcia A.C."/>
            <person name="Gardiner A."/>
            <person name="Garfield D.A."/>
            <person name="Garvin B.E."/>
            <person name="Gibson G."/>
            <person name="Gilbert D."/>
            <person name="Gnerre S."/>
            <person name="Godfrey J."/>
            <person name="Good R."/>
            <person name="Gotea V."/>
            <person name="Gravely B."/>
            <person name="Greenberg A.J."/>
            <person name="Griffiths-Jones S."/>
            <person name="Gross S."/>
            <person name="Guigo R."/>
            <person name="Gustafson E.A."/>
            <person name="Haerty W."/>
            <person name="Hahn M.W."/>
            <person name="Halligan D.L."/>
            <person name="Halpern A.L."/>
            <person name="Halter G.M."/>
            <person name="Han M.V."/>
            <person name="Heger A."/>
            <person name="Hillier L."/>
            <person name="Hinrichs A.S."/>
            <person name="Holmes I."/>
            <person name="Hoskins R.A."/>
            <person name="Hubisz M.J."/>
            <person name="Hultmark D."/>
            <person name="Huntley M.A."/>
            <person name="Jaffe D.B."/>
            <person name="Jagadeeshan S."/>
            <person name="Jeck W.R."/>
            <person name="Johnson J."/>
            <person name="Jones C.D."/>
            <person name="Jordan W.C."/>
            <person name="Karpen G.H."/>
            <person name="Kataoka E."/>
            <person name="Keightley P.D."/>
            <person name="Kheradpour P."/>
            <person name="Kirkness E.F."/>
            <person name="Koerich L.B."/>
            <person name="Kristiansen K."/>
            <person name="Kudrna D."/>
            <person name="Kulathinal R.J."/>
            <person name="Kumar S."/>
            <person name="Kwok R."/>
            <person name="Lander E."/>
            <person name="Langley C.H."/>
            <person name="Lapoint R."/>
            <person name="Lazzaro B.P."/>
            <person name="Lee S.J."/>
            <person name="Levesque L."/>
            <person name="Li R."/>
            <person name="Lin C.F."/>
            <person name="Lin M.F."/>
            <person name="Lindblad-Toh K."/>
            <person name="Llopart A."/>
            <person name="Long M."/>
            <person name="Low L."/>
            <person name="Lozovsky E."/>
            <person name="Lu J."/>
            <person name="Luo M."/>
            <person name="Machado C.A."/>
            <person name="Makalowski W."/>
            <person name="Marzo M."/>
            <person name="Matsuda M."/>
            <person name="Matzkin L."/>
            <person name="McAllister B."/>
            <person name="McBride C.S."/>
            <person name="McKernan B."/>
            <person name="McKernan K."/>
            <person name="Mendez-Lago M."/>
            <person name="Minx P."/>
            <person name="Mollenhauer M.U."/>
            <person name="Montooth K."/>
            <person name="Mount S.M."/>
            <person name="Mu X."/>
            <person name="Myers E."/>
            <person name="Negre B."/>
            <person name="Newfeld S."/>
            <person name="Nielsen R."/>
            <person name="Noor M.A."/>
            <person name="O'Grady P."/>
            <person name="Pachter L."/>
            <person name="Papaceit M."/>
            <person name="Parisi M.J."/>
            <person name="Parisi M."/>
            <person name="Parts L."/>
            <person name="Pedersen J.S."/>
            <person name="Pesole G."/>
            <person name="Phillippy A.M."/>
            <person name="Ponting C.P."/>
            <person name="Pop M."/>
            <person name="Porcelli D."/>
            <person name="Powell J.R."/>
            <person name="Prohaska S."/>
            <person name="Pruitt K."/>
            <person name="Puig M."/>
            <person name="Quesneville H."/>
            <person name="Ram K.R."/>
            <person name="Rand D."/>
            <person name="Rasmussen M.D."/>
            <person name="Reed L.K."/>
            <person name="Reenan R."/>
            <person name="Reily A."/>
            <person name="Remington K.A."/>
            <person name="Rieger T.T."/>
            <person name="Ritchie M.G."/>
            <person name="Robin C."/>
            <person name="Rogers Y.H."/>
            <person name="Rohde C."/>
            <person name="Rozas J."/>
            <person name="Rubenfield M.J."/>
            <person name="Ruiz A."/>
            <person name="Russo S."/>
            <person name="Salzberg S.L."/>
            <person name="Sanchez-Gracia A."/>
            <person name="Saranga D.J."/>
            <person name="Sato H."/>
            <person name="Schaeffer S.W."/>
            <person name="Schatz M.C."/>
            <person name="Schlenke T."/>
            <person name="Schwartz R."/>
            <person name="Segarra C."/>
            <person name="Singh R.S."/>
            <person name="Sirot L."/>
            <person name="Sirota M."/>
            <person name="Sisneros N.B."/>
            <person name="Smith C.D."/>
            <person name="Smith T.F."/>
            <person name="Spieth J."/>
            <person name="Stage D.E."/>
            <person name="Stark A."/>
            <person name="Stephan W."/>
            <person name="Strausberg R.L."/>
            <person name="Strempel S."/>
            <person name="Sturgill D."/>
            <person name="Sutton G."/>
            <person name="Sutton G.G."/>
            <person name="Tao W."/>
            <person name="Teichmann S."/>
            <person name="Tobari Y.N."/>
            <person name="Tomimura Y."/>
            <person name="Tsolas J.M."/>
            <person name="Valente V.L."/>
            <person name="Venter E."/>
            <person name="Venter J.C."/>
            <person name="Vicario S."/>
            <person name="Vieira F.G."/>
            <person name="Vilella A.J."/>
            <person name="Villasante A."/>
            <person name="Walenz B."/>
            <person name="Wang J."/>
            <person name="Wasserman M."/>
            <person name="Watts T."/>
            <person name="Wilson D."/>
            <person name="Wilson R.K."/>
            <person name="Wing R.A."/>
            <person name="Wolfner M.F."/>
            <person name="Wong A."/>
            <person name="Wong G.K."/>
            <person name="Wu C.I."/>
            <person name="Wu G."/>
            <person name="Yamamoto D."/>
            <person name="Yang H.P."/>
            <person name="Yang S.P."/>
            <person name="Yorke J.A."/>
            <person name="Yoshida K."/>
            <person name="Zdobnov E."/>
            <person name="Zhang P."/>
            <person name="Zhang Y."/>
            <person name="Zimin A.V."/>
            <person name="Baldwin J."/>
            <person name="Abdouelleil A."/>
            <person name="Abdulkadir J."/>
            <person name="Abebe A."/>
            <person name="Abera B."/>
            <person name="Abreu J."/>
            <person name="Acer S.C."/>
            <person name="Aftuck L."/>
            <person name="Alexander A."/>
            <person name="An P."/>
            <person name="Anderson E."/>
            <person name="Anderson S."/>
            <person name="Arachi H."/>
            <person name="Azer M."/>
            <person name="Bachantsang P."/>
            <person name="Barry A."/>
            <person name="Bayul T."/>
            <person name="Berlin A."/>
            <person name="Bessette D."/>
            <person name="Bloom T."/>
            <person name="Blye J."/>
            <person name="Boguslavskiy L."/>
            <person name="Bonnet C."/>
            <person name="Boukhgalter B."/>
            <person name="Bourzgui I."/>
            <person name="Brown A."/>
            <person name="Cahill P."/>
            <person name="Channer S."/>
            <person name="Cheshatsang Y."/>
            <person name="Chuda L."/>
            <person name="Citroen M."/>
            <person name="Collymore A."/>
            <person name="Cooke P."/>
            <person name="Costello M."/>
            <person name="D'Aco K."/>
            <person name="Daza R."/>
            <person name="De Haan G."/>
            <person name="DeGray S."/>
            <person name="DeMaso C."/>
            <person name="Dhargay N."/>
            <person name="Dooley K."/>
            <person name="Dooley E."/>
            <person name="Doricent M."/>
            <person name="Dorje P."/>
            <person name="Dorjee K."/>
            <person name="Dupes A."/>
            <person name="Elong R."/>
            <person name="Falk J."/>
            <person name="Farina A."/>
            <person name="Faro S."/>
            <person name="Ferguson D."/>
            <person name="Fisher S."/>
            <person name="Foley C.D."/>
            <person name="Franke A."/>
            <person name="Friedrich D."/>
            <person name="Gadbois L."/>
            <person name="Gearin G."/>
            <person name="Gearin C.R."/>
            <person name="Giannoukos G."/>
            <person name="Goode T."/>
            <person name="Graham J."/>
            <person name="Grandbois E."/>
            <person name="Grewal S."/>
            <person name="Gyaltsen K."/>
            <person name="Hafez N."/>
            <person name="Hagos B."/>
            <person name="Hall J."/>
            <person name="Henson C."/>
            <person name="Hollinger A."/>
            <person name="Honan T."/>
            <person name="Huard M.D."/>
            <person name="Hughes L."/>
            <person name="Hurhula B."/>
            <person name="Husby M.E."/>
            <person name="Kamat A."/>
            <person name="Kanga B."/>
            <person name="Kashin S."/>
            <person name="Khazanovich D."/>
            <person name="Kisner P."/>
            <person name="Lance K."/>
            <person name="Lara M."/>
            <person name="Lee W."/>
            <person name="Lennon N."/>
            <person name="Letendre F."/>
            <person name="LeVine R."/>
            <person name="Lipovsky A."/>
            <person name="Liu X."/>
            <person name="Liu J."/>
            <person name="Liu S."/>
            <person name="Lokyitsang T."/>
            <person name="Lokyitsang Y."/>
            <person name="Lubonja R."/>
            <person name="Lui A."/>
            <person name="MacDonald P."/>
            <person name="Magnisalis V."/>
            <person name="Maru K."/>
            <person name="Matthews C."/>
            <person name="McCusker W."/>
            <person name="McDonough S."/>
            <person name="Mehta T."/>
            <person name="Meldrim J."/>
            <person name="Meneus L."/>
            <person name="Mihai O."/>
            <person name="Mihalev A."/>
            <person name="Mihova T."/>
            <person name="Mittelman R."/>
            <person name="Mlenga V."/>
            <person name="Montmayeur A."/>
            <person name="Mulrain L."/>
            <person name="Navidi A."/>
            <person name="Naylor J."/>
            <person name="Negash T."/>
            <person name="Nguyen T."/>
            <person name="Nguyen N."/>
            <person name="Nicol R."/>
            <person name="Norbu C."/>
            <person name="Norbu N."/>
            <person name="Novod N."/>
            <person name="O'Neill B."/>
            <person name="Osman S."/>
            <person name="Markiewicz E."/>
            <person name="Oyono O.L."/>
            <person name="Patti C."/>
            <person name="Phunkhang P."/>
            <person name="Pierre F."/>
            <person name="Priest M."/>
            <person name="Raghuraman S."/>
            <person name="Rege F."/>
            <person name="Reyes R."/>
            <person name="Rise C."/>
            <person name="Rogov P."/>
            <person name="Ross K."/>
            <person name="Ryan E."/>
            <person name="Settipalli S."/>
            <person name="Shea T."/>
            <person name="Sherpa N."/>
            <person name="Shi L."/>
            <person name="Shih D."/>
            <person name="Sparrow T."/>
            <person name="Spaulding J."/>
            <person name="Stalker J."/>
            <person name="Stange-Thomann N."/>
            <person name="Stavropoulos S."/>
            <person name="Stone C."/>
            <person name="Strader C."/>
            <person name="Tesfaye S."/>
            <person name="Thomson T."/>
            <person name="Thoulutsang Y."/>
            <person name="Thoulutsang D."/>
            <person name="Topham K."/>
            <person name="Topping I."/>
            <person name="Tsamla T."/>
            <person name="Vassiliev H."/>
            <person name="Vo A."/>
            <person name="Wangchuk T."/>
            <person name="Wangdi T."/>
            <person name="Weiand M."/>
            <person name="Wilkinson J."/>
            <person name="Wilson A."/>
            <person name="Yadav S."/>
            <person name="Young G."/>
            <person name="Yu Q."/>
            <person name="Zembek L."/>
            <person name="Zhong D."/>
            <person name="Zimmer A."/>
            <person name="Zwirko Z."/>
            <person name="Jaffe D.B."/>
            <person name="Alvarez P."/>
            <person name="Brockman W."/>
            <person name="Butler J."/>
            <person name="Chin C."/>
            <person name="Gnerre S."/>
            <person name="Grabherr M."/>
            <person name="Kleber M."/>
            <person name="Mauceli E."/>
            <person name="MacCallum I."/>
        </authorList>
    </citation>
    <scope>NUCLEOTIDE SEQUENCE [LARGE SCALE GENOMIC DNA]</scope>
    <source>
        <strain evidence="9">Tucson 14024-0371.13</strain>
    </source>
</reference>
<dbReference type="InterPro" id="IPR006619">
    <property type="entry name" value="PGRP_domain_met/bac"/>
</dbReference>
<keyword evidence="4" id="KW-0399">Innate immunity</keyword>
<evidence type="ECO:0000256" key="5">
    <source>
        <dbReference type="ARBA" id="ARBA00022859"/>
    </source>
</evidence>
<evidence type="ECO:0000256" key="1">
    <source>
        <dbReference type="ARBA" id="ARBA00004613"/>
    </source>
</evidence>
<protein>
    <submittedName>
        <fullName evidence="8">Uncharacterized protein</fullName>
    </submittedName>
</protein>
<dbReference type="GO" id="GO:0050830">
    <property type="term" value="P:defense response to Gram-positive bacterium"/>
    <property type="evidence" value="ECO:0007669"/>
    <property type="project" value="EnsemblMetazoa"/>
</dbReference>
<dbReference type="Gene3D" id="3.40.80.10">
    <property type="entry name" value="Peptidoglycan recognition protein-like"/>
    <property type="match status" value="1"/>
</dbReference>
<dbReference type="GO" id="GO:0008745">
    <property type="term" value="F:N-acetylmuramoyl-L-alanine amidase activity"/>
    <property type="evidence" value="ECO:0007669"/>
    <property type="project" value="InterPro"/>
</dbReference>
<dbReference type="GO" id="GO:0008270">
    <property type="term" value="F:zinc ion binding"/>
    <property type="evidence" value="ECO:0007669"/>
    <property type="project" value="InterPro"/>
</dbReference>
<sequence length="223" mass="24079">MGEKAICQGANGLSATISTTTVPISTQSVERYRSEMISKWFGCLVLSLAVISAQGEVPIVTRAEWNAKPPSGPMDSMKNPLPRVAIAHTAGNSCSDDAGCALAMRNMQHFQMSSQMFSDIGYHYMIGGNGKVYEGRSTNQRGAFAGSNNEGTLGIAFIGTFVNSLPNQEALEVAQRLLEQAVQLGQLLENYKLVGHRQLSATESPGEALYALIKQWPHWSAQI</sequence>
<evidence type="ECO:0000256" key="4">
    <source>
        <dbReference type="ARBA" id="ARBA00022588"/>
    </source>
</evidence>
<dbReference type="CTD" id="38858"/>
<dbReference type="SMART" id="SM00701">
    <property type="entry name" value="PGRP"/>
    <property type="match status" value="1"/>
</dbReference>
<dbReference type="SMR" id="B3M614"/>
<accession>B3M614</accession>
<evidence type="ECO:0000313" key="9">
    <source>
        <dbReference type="Proteomes" id="UP000007801"/>
    </source>
</evidence>
<dbReference type="HOGENOM" id="CLU_037559_3_2_1"/>
<dbReference type="InterPro" id="IPR002502">
    <property type="entry name" value="Amidase_domain"/>
</dbReference>
<name>B3M614_DROAN</name>
<evidence type="ECO:0000256" key="3">
    <source>
        <dbReference type="ARBA" id="ARBA00022525"/>
    </source>
</evidence>
<dbReference type="InterPro" id="IPR036505">
    <property type="entry name" value="Amidase/PGRP_sf"/>
</dbReference>
<evidence type="ECO:0000313" key="8">
    <source>
        <dbReference type="EMBL" id="EDV40730.2"/>
    </source>
</evidence>
<dbReference type="SUPFAM" id="SSF55846">
    <property type="entry name" value="N-acetylmuramoyl-L-alanine amidase-like"/>
    <property type="match status" value="1"/>
</dbReference>
<organism evidence="8 9">
    <name type="scientific">Drosophila ananassae</name>
    <name type="common">Fruit fly</name>
    <dbReference type="NCBI Taxonomy" id="7217"/>
    <lineage>
        <taxon>Eukaryota</taxon>
        <taxon>Metazoa</taxon>
        <taxon>Ecdysozoa</taxon>
        <taxon>Arthropoda</taxon>
        <taxon>Hexapoda</taxon>
        <taxon>Insecta</taxon>
        <taxon>Pterygota</taxon>
        <taxon>Neoptera</taxon>
        <taxon>Endopterygota</taxon>
        <taxon>Diptera</taxon>
        <taxon>Brachycera</taxon>
        <taxon>Muscomorpha</taxon>
        <taxon>Ephydroidea</taxon>
        <taxon>Drosophilidae</taxon>
        <taxon>Drosophila</taxon>
        <taxon>Sophophora</taxon>
    </lineage>
</organism>
<feature type="domain" description="Peptidoglycan recognition protein family" evidence="7">
    <location>
        <begin position="57"/>
        <end position="200"/>
    </location>
</feature>
<dbReference type="FunFam" id="3.40.80.10:FF:000001">
    <property type="entry name" value="Peptidoglycan recognition protein 1"/>
    <property type="match status" value="1"/>
</dbReference>
<dbReference type="PANTHER" id="PTHR11022:SF75">
    <property type="entry name" value="PEPTIDOGLYCAN-RECOGNITION PROTEIN SB1-RELATED"/>
    <property type="match status" value="1"/>
</dbReference>
<dbReference type="InParanoid" id="B3M614"/>
<keyword evidence="8" id="KW-0378">Hydrolase</keyword>
<dbReference type="CDD" id="cd06583">
    <property type="entry name" value="PGRP"/>
    <property type="match status" value="1"/>
</dbReference>
<dbReference type="KEGG" id="dan:6493523"/>
<dbReference type="Pfam" id="PF01510">
    <property type="entry name" value="Amidase_2"/>
    <property type="match status" value="1"/>
</dbReference>
<proteinExistence type="inferred from homology"/>
<keyword evidence="9" id="KW-1185">Reference proteome</keyword>
<dbReference type="GO" id="GO:0045087">
    <property type="term" value="P:innate immune response"/>
    <property type="evidence" value="ECO:0007669"/>
    <property type="project" value="UniProtKB-KW"/>
</dbReference>
<evidence type="ECO:0000259" key="7">
    <source>
        <dbReference type="SMART" id="SM00701"/>
    </source>
</evidence>
<dbReference type="GeneID" id="6493523"/>
<dbReference type="Proteomes" id="UP000007801">
    <property type="component" value="Unassembled WGS sequence"/>
</dbReference>
<evidence type="ECO:0000259" key="6">
    <source>
        <dbReference type="SMART" id="SM00644"/>
    </source>
</evidence>
<dbReference type="GO" id="GO:0050829">
    <property type="term" value="P:defense response to Gram-negative bacterium"/>
    <property type="evidence" value="ECO:0007669"/>
    <property type="project" value="EnsemblMetazoa"/>
</dbReference>
<dbReference type="FunCoup" id="B3M614">
    <property type="interactions" value="70"/>
</dbReference>